<comment type="caution">
    <text evidence="15">The sequence shown here is derived from an EMBL/GenBank/DDBJ whole genome shotgun (WGS) entry which is preliminary data.</text>
</comment>
<dbReference type="InterPro" id="IPR004154">
    <property type="entry name" value="Anticodon-bd"/>
</dbReference>
<evidence type="ECO:0000259" key="14">
    <source>
        <dbReference type="PROSITE" id="PS50862"/>
    </source>
</evidence>
<name>A0ABQ8UWS1_9EUKA</name>
<comment type="catalytic activity">
    <reaction evidence="10 12">
        <text>L-histidine = trans-urocanate + NH4(+)</text>
        <dbReference type="Rhea" id="RHEA:21232"/>
        <dbReference type="ChEBI" id="CHEBI:17771"/>
        <dbReference type="ChEBI" id="CHEBI:28938"/>
        <dbReference type="ChEBI" id="CHEBI:57595"/>
        <dbReference type="EC" id="4.3.1.3"/>
    </reaction>
</comment>
<comment type="catalytic activity">
    <reaction evidence="9">
        <text>tRNA(His) + L-histidine + ATP = L-histidyl-tRNA(His) + AMP + diphosphate + H(+)</text>
        <dbReference type="Rhea" id="RHEA:17313"/>
        <dbReference type="Rhea" id="RHEA-COMP:9665"/>
        <dbReference type="Rhea" id="RHEA-COMP:9689"/>
        <dbReference type="ChEBI" id="CHEBI:15378"/>
        <dbReference type="ChEBI" id="CHEBI:30616"/>
        <dbReference type="ChEBI" id="CHEBI:33019"/>
        <dbReference type="ChEBI" id="CHEBI:57595"/>
        <dbReference type="ChEBI" id="CHEBI:78442"/>
        <dbReference type="ChEBI" id="CHEBI:78527"/>
        <dbReference type="ChEBI" id="CHEBI:456215"/>
        <dbReference type="EC" id="6.1.1.21"/>
    </reaction>
</comment>
<dbReference type="EMBL" id="JAPMOS010000001">
    <property type="protein sequence ID" value="KAJ4462903.1"/>
    <property type="molecule type" value="Genomic_DNA"/>
</dbReference>
<dbReference type="PROSITE" id="PS50862">
    <property type="entry name" value="AA_TRNA_LIGASE_II"/>
    <property type="match status" value="1"/>
</dbReference>
<dbReference type="Gene3D" id="3.30.930.10">
    <property type="entry name" value="Bira Bifunctional Protein, Domain 2"/>
    <property type="match status" value="1"/>
</dbReference>
<dbReference type="Proteomes" id="UP001141327">
    <property type="component" value="Unassembled WGS sequence"/>
</dbReference>
<comment type="similarity">
    <text evidence="2 11">Belongs to the PAL/histidase family.</text>
</comment>
<dbReference type="InterPro" id="IPR005921">
    <property type="entry name" value="HutH"/>
</dbReference>
<dbReference type="PANTHER" id="PTHR11476">
    <property type="entry name" value="HISTIDYL-TRNA SYNTHETASE"/>
    <property type="match status" value="1"/>
</dbReference>
<evidence type="ECO:0000256" key="9">
    <source>
        <dbReference type="ARBA" id="ARBA00047639"/>
    </source>
</evidence>
<comment type="pathway">
    <text evidence="1 12">Amino-acid degradation; L-histidine degradation into L-glutamate; N-formimidoyl-L-glutamate from L-histidine: step 1/3.</text>
</comment>
<feature type="region of interest" description="Disordered" evidence="13">
    <location>
        <begin position="532"/>
        <end position="595"/>
    </location>
</feature>
<evidence type="ECO:0000256" key="8">
    <source>
        <dbReference type="ARBA" id="ARBA00023239"/>
    </source>
</evidence>
<keyword evidence="4" id="KW-0547">Nucleotide-binding</keyword>
<dbReference type="InterPro" id="IPR041715">
    <property type="entry name" value="HisRS-like_core"/>
</dbReference>
<dbReference type="InterPro" id="IPR015807">
    <property type="entry name" value="His-tRNA-ligase"/>
</dbReference>
<evidence type="ECO:0000256" key="6">
    <source>
        <dbReference type="ARBA" id="ARBA00022840"/>
    </source>
</evidence>
<dbReference type="PANTHER" id="PTHR11476:SF7">
    <property type="entry name" value="HISTIDINE--TRNA LIGASE"/>
    <property type="match status" value="1"/>
</dbReference>
<dbReference type="InterPro" id="IPR001106">
    <property type="entry name" value="Aromatic_Lyase"/>
</dbReference>
<keyword evidence="5 12" id="KW-0369">Histidine metabolism</keyword>
<keyword evidence="16" id="KW-1185">Reference proteome</keyword>
<dbReference type="NCBIfam" id="NF006871">
    <property type="entry name" value="PRK09367.1"/>
    <property type="match status" value="1"/>
</dbReference>
<proteinExistence type="inferred from homology"/>
<dbReference type="Gene3D" id="3.40.50.800">
    <property type="entry name" value="Anticodon-binding domain"/>
    <property type="match status" value="1"/>
</dbReference>
<organism evidence="15 16">
    <name type="scientific">Paratrimastix pyriformis</name>
    <dbReference type="NCBI Taxonomy" id="342808"/>
    <lineage>
        <taxon>Eukaryota</taxon>
        <taxon>Metamonada</taxon>
        <taxon>Preaxostyla</taxon>
        <taxon>Paratrimastigidae</taxon>
        <taxon>Paratrimastix</taxon>
    </lineage>
</organism>
<dbReference type="PROSITE" id="PS00488">
    <property type="entry name" value="PAL_HISTIDASE"/>
    <property type="match status" value="1"/>
</dbReference>
<dbReference type="Pfam" id="PF03129">
    <property type="entry name" value="HGTP_anticodon"/>
    <property type="match status" value="1"/>
</dbReference>
<dbReference type="InterPro" id="IPR036621">
    <property type="entry name" value="Anticodon-bd_dom_sf"/>
</dbReference>
<dbReference type="InterPro" id="IPR008948">
    <property type="entry name" value="L-Aspartase-like"/>
</dbReference>
<keyword evidence="8 11" id="KW-0456">Lyase</keyword>
<keyword evidence="6" id="KW-0067">ATP-binding</keyword>
<dbReference type="InterPro" id="IPR024083">
    <property type="entry name" value="Fumarase/histidase_N"/>
</dbReference>
<dbReference type="InterPro" id="IPR006195">
    <property type="entry name" value="aa-tRNA-synth_II"/>
</dbReference>
<dbReference type="Pfam" id="PF13393">
    <property type="entry name" value="tRNA-synt_His"/>
    <property type="match status" value="1"/>
</dbReference>
<dbReference type="NCBIfam" id="TIGR00442">
    <property type="entry name" value="hisS"/>
    <property type="match status" value="1"/>
</dbReference>
<evidence type="ECO:0000313" key="16">
    <source>
        <dbReference type="Proteomes" id="UP001141327"/>
    </source>
</evidence>
<evidence type="ECO:0000256" key="10">
    <source>
        <dbReference type="ARBA" id="ARBA00049269"/>
    </source>
</evidence>
<dbReference type="SUPFAM" id="SSF55681">
    <property type="entry name" value="Class II aaRS and biotin synthetases"/>
    <property type="match status" value="1"/>
</dbReference>
<dbReference type="Pfam" id="PF00221">
    <property type="entry name" value="Lyase_aromatic"/>
    <property type="match status" value="1"/>
</dbReference>
<accession>A0ABQ8UWS1</accession>
<protein>
    <recommendedName>
        <fullName evidence="12">Histidine ammonia-lyase</fullName>
        <ecNumber evidence="12">4.3.1.3</ecNumber>
    </recommendedName>
</protein>
<dbReference type="InterPro" id="IPR022313">
    <property type="entry name" value="Phe/His_NH3-lyase_AS"/>
</dbReference>
<evidence type="ECO:0000256" key="3">
    <source>
        <dbReference type="ARBA" id="ARBA00008226"/>
    </source>
</evidence>
<dbReference type="Gene3D" id="1.20.200.10">
    <property type="entry name" value="Fumarase/aspartase (Central domain)"/>
    <property type="match status" value="1"/>
</dbReference>
<evidence type="ECO:0000256" key="11">
    <source>
        <dbReference type="RuleBase" id="RU003954"/>
    </source>
</evidence>
<feature type="compositionally biased region" description="Low complexity" evidence="13">
    <location>
        <begin position="532"/>
        <end position="563"/>
    </location>
</feature>
<dbReference type="SUPFAM" id="SSF48557">
    <property type="entry name" value="L-aspartase-like"/>
    <property type="match status" value="1"/>
</dbReference>
<reference evidence="15" key="1">
    <citation type="journal article" date="2022" name="bioRxiv">
        <title>Genomics of Preaxostyla Flagellates Illuminates Evolutionary Transitions and the Path Towards Mitochondrial Loss.</title>
        <authorList>
            <person name="Novak L.V.F."/>
            <person name="Treitli S.C."/>
            <person name="Pyrih J."/>
            <person name="Halakuc P."/>
            <person name="Pipaliya S.V."/>
            <person name="Vacek V."/>
            <person name="Brzon O."/>
            <person name="Soukal P."/>
            <person name="Eme L."/>
            <person name="Dacks J.B."/>
            <person name="Karnkowska A."/>
            <person name="Elias M."/>
            <person name="Hampl V."/>
        </authorList>
    </citation>
    <scope>NUCLEOTIDE SEQUENCE</scope>
    <source>
        <strain evidence="15">RCP-MX</strain>
    </source>
</reference>
<evidence type="ECO:0000256" key="12">
    <source>
        <dbReference type="RuleBase" id="RU004479"/>
    </source>
</evidence>
<dbReference type="CDD" id="cd00773">
    <property type="entry name" value="HisRS-like_core"/>
    <property type="match status" value="1"/>
</dbReference>
<evidence type="ECO:0000256" key="2">
    <source>
        <dbReference type="ARBA" id="ARBA00007238"/>
    </source>
</evidence>
<evidence type="ECO:0000313" key="15">
    <source>
        <dbReference type="EMBL" id="KAJ4462903.1"/>
    </source>
</evidence>
<dbReference type="InterPro" id="IPR045864">
    <property type="entry name" value="aa-tRNA-synth_II/BPL/LPL"/>
</dbReference>
<evidence type="ECO:0000256" key="5">
    <source>
        <dbReference type="ARBA" id="ARBA00022808"/>
    </source>
</evidence>
<comment type="similarity">
    <text evidence="3">Belongs to the class-II aminoacyl-tRNA synthetase family.</text>
</comment>
<dbReference type="CDD" id="cd00332">
    <property type="entry name" value="PAL-HAL"/>
    <property type="match status" value="1"/>
</dbReference>
<evidence type="ECO:0000256" key="7">
    <source>
        <dbReference type="ARBA" id="ARBA00022917"/>
    </source>
</evidence>
<keyword evidence="7" id="KW-0648">Protein biosynthesis</keyword>
<dbReference type="SUPFAM" id="SSF52954">
    <property type="entry name" value="Class II aaRS ABD-related"/>
    <property type="match status" value="1"/>
</dbReference>
<feature type="domain" description="Aminoacyl-transfer RNA synthetases class-II family profile" evidence="14">
    <location>
        <begin position="596"/>
        <end position="934"/>
    </location>
</feature>
<dbReference type="NCBIfam" id="TIGR01225">
    <property type="entry name" value="hutH"/>
    <property type="match status" value="1"/>
</dbReference>
<gene>
    <name evidence="15" type="ORF">PAPYR_117</name>
</gene>
<evidence type="ECO:0000256" key="1">
    <source>
        <dbReference type="ARBA" id="ARBA00005113"/>
    </source>
</evidence>
<evidence type="ECO:0000256" key="4">
    <source>
        <dbReference type="ARBA" id="ARBA00022741"/>
    </source>
</evidence>
<dbReference type="EC" id="4.3.1.3" evidence="12"/>
<evidence type="ECO:0000256" key="13">
    <source>
        <dbReference type="SAM" id="MobiDB-lite"/>
    </source>
</evidence>
<sequence>MAAQTEKKTVFLDGFSLTPEILFDVGQGAVHLDVSEPAWERIAASRRVIDEAVDEHRIVYGITTGFGSFENVAISEENLHQLQVNLIRSHSVGVGEPLALHQVRMLIGLRLNSFCRGHSGVRPENVRRFLAIYNNNCIPYVPCQGTVGASGDLAPLAHLALGTIGEGKMWDFAHNAWAPAADIMRAAGVEPIVLHAKEGLAMINGTAFITTFATEAFVRATRLLEQATLVAALSIEILKGSDKYFDERIQAARPHNGQRIVATQLRHYMTPHSEIHDKYKTLRVQDAYTIRCIPQVYGIIRDTLGFVRGVLTMEMNSATDNPMVVPPTTSSRAASDYLCIAAGELGIMSERRLERMVNAALSSGLPPYLIKSKNAGLESGFMIVQYTAAAIVSENKALSHPASSDSIPTSSGQEDHVSMGGFAARKALQVVQNVTKVVALELLGACQALDILRPLRTTAILERVHEIVRRRVSPLEHDRFMGPDIEACIDILTQGELLPLVLPVDPASLPEDKPFPPSAITAKVVPKALPAPAAGPADAAAAPAPAAATASPAPSPAATPSGKKAGKKPKKGPEEGDEEEESKGPKGKILLKTPKGMKDWEPEEMRIRNHLQRVIVGVFERHGACALDTPHMERREVLMGKSGEETTKLIYDLADQGGEILSMRYDLTVPLARYMASRNLRQLKRYQVGKVYRRENTQKGRLREFVQCDLDIVGTYERMMAEAEVLIATCEILAELAITPKFRIEINHRTLLKTILQSSGVPQELLSTACSSIDKLDKMPWEGVAAEMVAKGIPAEAVANLRVIESFNTAPNAQGFLTLMRAYLEPKNDAAAMEALRDLEILLDFLGAAGFEDNVVFNSCLARGHDYYTGVIFETQYIDPATNKPLATVGGGGRYDDLVSVFAPQMGKVPAVGIGIGFERLFSLLVEKTRTKEPVADVLVGFLLGKQETPEQAHRLRSYALRCSSALWRAGIKCEVWADRKAQFKNQMQRCDEAGMRAMVMLGMQECEAQQVVVKNLAARSQVSVPLAGMVQAVREMLAAPAPAAAAATTTAAPAPAPATAAQ</sequence>
<dbReference type="Gene3D" id="1.10.275.10">
    <property type="entry name" value="Fumarase/aspartase (N-terminal domain)"/>
    <property type="match status" value="1"/>
</dbReference>